<proteinExistence type="predicted"/>
<dbReference type="Pfam" id="PF01261">
    <property type="entry name" value="AP_endonuc_2"/>
    <property type="match status" value="1"/>
</dbReference>
<gene>
    <name evidence="2" type="ORF">SAMN05216275_119101</name>
</gene>
<dbReference type="Gene3D" id="3.20.20.150">
    <property type="entry name" value="Divalent-metal-dependent TIM barrel enzymes"/>
    <property type="match status" value="1"/>
</dbReference>
<dbReference type="InterPro" id="IPR036237">
    <property type="entry name" value="Xyl_isomerase-like_sf"/>
</dbReference>
<evidence type="ECO:0000313" key="3">
    <source>
        <dbReference type="Proteomes" id="UP000199111"/>
    </source>
</evidence>
<evidence type="ECO:0000259" key="1">
    <source>
        <dbReference type="Pfam" id="PF01261"/>
    </source>
</evidence>
<sequence>MIIAPVGLYSISVRGFDVPDMLRWAAAHGVPFLHLRGGPRGMHLSAQPTRTVLAWAKTAADTVPITGVTADVDLADLLTGDRSRRQRAATELAHLAKAAYVLGAGWVRLLARTPLAVRVLAEAAAMPALAGGPMPLLVELHHPGWLAPGAFAALTALIDSCPRMRLLADTAQLAAATPTGHATAARLGLLLDRTQVVHLSDNDAGLDAPGHTLVAALAADRIITGQRMEVAVEWTGGDRTPAVCLARYRAAVAWWQQLVFALEPQ</sequence>
<dbReference type="RefSeq" id="WP_218158825.1">
    <property type="nucleotide sequence ID" value="NZ_FOQY01000019.1"/>
</dbReference>
<feature type="domain" description="Xylose isomerase-like TIM barrel" evidence="1">
    <location>
        <begin position="22"/>
        <end position="208"/>
    </location>
</feature>
<name>A0A1I3XKR4_9ACTN</name>
<accession>A0A1I3XKR4</accession>
<dbReference type="GeneID" id="96300822"/>
<dbReference type="EMBL" id="FOQY01000019">
    <property type="protein sequence ID" value="SFK20085.1"/>
    <property type="molecule type" value="Genomic_DNA"/>
</dbReference>
<keyword evidence="3" id="KW-1185">Reference proteome</keyword>
<dbReference type="AlphaFoldDB" id="A0A1I3XKR4"/>
<dbReference type="InterPro" id="IPR013022">
    <property type="entry name" value="Xyl_isomerase-like_TIM-brl"/>
</dbReference>
<protein>
    <recommendedName>
        <fullName evidence="1">Xylose isomerase-like TIM barrel domain-containing protein</fullName>
    </recommendedName>
</protein>
<organism evidence="2 3">
    <name type="scientific">Streptosporangium canum</name>
    <dbReference type="NCBI Taxonomy" id="324952"/>
    <lineage>
        <taxon>Bacteria</taxon>
        <taxon>Bacillati</taxon>
        <taxon>Actinomycetota</taxon>
        <taxon>Actinomycetes</taxon>
        <taxon>Streptosporangiales</taxon>
        <taxon>Streptosporangiaceae</taxon>
        <taxon>Streptosporangium</taxon>
    </lineage>
</organism>
<reference evidence="3" key="1">
    <citation type="submission" date="2016-10" db="EMBL/GenBank/DDBJ databases">
        <authorList>
            <person name="Varghese N."/>
            <person name="Submissions S."/>
        </authorList>
    </citation>
    <scope>NUCLEOTIDE SEQUENCE [LARGE SCALE GENOMIC DNA]</scope>
    <source>
        <strain evidence="3">CGMCC 4.2126</strain>
    </source>
</reference>
<dbReference type="SUPFAM" id="SSF51658">
    <property type="entry name" value="Xylose isomerase-like"/>
    <property type="match status" value="1"/>
</dbReference>
<dbReference type="Proteomes" id="UP000199111">
    <property type="component" value="Unassembled WGS sequence"/>
</dbReference>
<evidence type="ECO:0000313" key="2">
    <source>
        <dbReference type="EMBL" id="SFK20085.1"/>
    </source>
</evidence>